<sequence length="270" mass="29882">MTAPSQELQDYLFDLNGYLILKDAVEPALLASLNAAFDEFPPLEQSEWWGNAQRRDYTGDTGFELHNCVEAGSPFEQLIDHPSWINLVKRYCGEYDSYIEGLFIDEAIASIRRSGGHHPAHSGGYKGALRGRYQYDHGVFRCGQCNIIVALTEIGPGDGPTMVVPGSHKSNLPHPGAGDYSRGDRMDDLAGAVPAYLNKGDALLFVDGLMHGGSSRARTDGERRVTIYRYGPVWSAPRFGYEYSPALLDRLTPERRRILQPVAPTRPPQA</sequence>
<dbReference type="Proteomes" id="UP000287394">
    <property type="component" value="Chromosome"/>
</dbReference>
<dbReference type="Pfam" id="PF05721">
    <property type="entry name" value="PhyH"/>
    <property type="match status" value="1"/>
</dbReference>
<dbReference type="EMBL" id="AP025739">
    <property type="protein sequence ID" value="BDI30587.1"/>
    <property type="molecule type" value="Genomic_DNA"/>
</dbReference>
<dbReference type="SUPFAM" id="SSF51197">
    <property type="entry name" value="Clavaminate synthase-like"/>
    <property type="match status" value="1"/>
</dbReference>
<protein>
    <submittedName>
        <fullName evidence="1">Uncharacterized protein</fullName>
    </submittedName>
</protein>
<dbReference type="GO" id="GO:0016706">
    <property type="term" value="F:2-oxoglutarate-dependent dioxygenase activity"/>
    <property type="evidence" value="ECO:0007669"/>
    <property type="project" value="UniProtKB-ARBA"/>
</dbReference>
<keyword evidence="2" id="KW-1185">Reference proteome</keyword>
<name>A0A402D6L5_9BACT</name>
<evidence type="ECO:0000313" key="1">
    <source>
        <dbReference type="EMBL" id="BDI30587.1"/>
    </source>
</evidence>
<reference evidence="1 2" key="1">
    <citation type="journal article" date="2019" name="Int. J. Syst. Evol. Microbiol.">
        <title>Capsulimonas corticalis gen. nov., sp. nov., an aerobic capsulated bacterium, of a novel bacterial order, Capsulimonadales ord. nov., of the class Armatimonadia of the phylum Armatimonadetes.</title>
        <authorList>
            <person name="Li J."/>
            <person name="Kudo C."/>
            <person name="Tonouchi A."/>
        </authorList>
    </citation>
    <scope>NUCLEOTIDE SEQUENCE [LARGE SCALE GENOMIC DNA]</scope>
    <source>
        <strain evidence="1 2">AX-7</strain>
    </source>
</reference>
<dbReference type="Gene3D" id="2.60.120.620">
    <property type="entry name" value="q2cbj1_9rhob like domain"/>
    <property type="match status" value="1"/>
</dbReference>
<dbReference type="AlphaFoldDB" id="A0A402D6L5"/>
<dbReference type="OrthoDB" id="9796766at2"/>
<accession>A0A402D6L5</accession>
<organism evidence="1 2">
    <name type="scientific">Capsulimonas corticalis</name>
    <dbReference type="NCBI Taxonomy" id="2219043"/>
    <lineage>
        <taxon>Bacteria</taxon>
        <taxon>Bacillati</taxon>
        <taxon>Armatimonadota</taxon>
        <taxon>Armatimonadia</taxon>
        <taxon>Capsulimonadales</taxon>
        <taxon>Capsulimonadaceae</taxon>
        <taxon>Capsulimonas</taxon>
    </lineage>
</organism>
<proteinExistence type="predicted"/>
<gene>
    <name evidence="1" type="ORF">CCAX7_26380</name>
</gene>
<dbReference type="InterPro" id="IPR008775">
    <property type="entry name" value="Phytyl_CoA_dOase-like"/>
</dbReference>
<evidence type="ECO:0000313" key="2">
    <source>
        <dbReference type="Proteomes" id="UP000287394"/>
    </source>
</evidence>
<dbReference type="KEGG" id="ccot:CCAX7_26380"/>
<dbReference type="RefSeq" id="WP_119325091.1">
    <property type="nucleotide sequence ID" value="NZ_AP025739.1"/>
</dbReference>